<dbReference type="PANTHER" id="PTHR45726:SF3">
    <property type="entry name" value="LEUKOTRIENE A-4 HYDROLASE"/>
    <property type="match status" value="1"/>
</dbReference>
<keyword evidence="3" id="KW-1185">Reference proteome</keyword>
<evidence type="ECO:0000313" key="3">
    <source>
        <dbReference type="Proteomes" id="UP001596028"/>
    </source>
</evidence>
<dbReference type="InterPro" id="IPR034015">
    <property type="entry name" value="M1_LTA4H"/>
</dbReference>
<dbReference type="GO" id="GO:0004177">
    <property type="term" value="F:aminopeptidase activity"/>
    <property type="evidence" value="ECO:0007669"/>
    <property type="project" value="UniProtKB-KW"/>
</dbReference>
<protein>
    <submittedName>
        <fullName evidence="2">M1 family metallopeptidase</fullName>
        <ecNumber evidence="2">3.4.11.-</ecNumber>
    </submittedName>
</protein>
<keyword evidence="2" id="KW-0645">Protease</keyword>
<dbReference type="SUPFAM" id="SSF55486">
    <property type="entry name" value="Metalloproteases ('zincins'), catalytic domain"/>
    <property type="match status" value="1"/>
</dbReference>
<comment type="caution">
    <text evidence="2">The sequence shown here is derived from an EMBL/GenBank/DDBJ whole genome shotgun (WGS) entry which is preliminary data.</text>
</comment>
<dbReference type="RefSeq" id="WP_378100720.1">
    <property type="nucleotide sequence ID" value="NZ_JBHSEP010000022.1"/>
</dbReference>
<dbReference type="Gene3D" id="1.10.390.10">
    <property type="entry name" value="Neutral Protease Domain 2"/>
    <property type="match status" value="1"/>
</dbReference>
<dbReference type="Proteomes" id="UP001596028">
    <property type="component" value="Unassembled WGS sequence"/>
</dbReference>
<gene>
    <name evidence="2" type="ORF">ACFO3S_22685</name>
</gene>
<dbReference type="EC" id="3.4.11.-" evidence="2"/>
<evidence type="ECO:0000259" key="1">
    <source>
        <dbReference type="Pfam" id="PF01433"/>
    </source>
</evidence>
<name>A0ABV9FK70_9BACL</name>
<dbReference type="EMBL" id="JBHSEP010000022">
    <property type="protein sequence ID" value="MFC4601066.1"/>
    <property type="molecule type" value="Genomic_DNA"/>
</dbReference>
<dbReference type="InterPro" id="IPR027268">
    <property type="entry name" value="Peptidase_M4/M1_CTD_sf"/>
</dbReference>
<sequence length="665" mass="74065">MPKRRSLRMLLFVAAAAVLVMSVRFGFADAWVDQYALPASSLSGLPASGSPAAIVQSEPVPGPDVPQKPQAAVLSNRVTEYHIAVSLDESLGTLQGEQVVTWKNPGRNSVSEMFLHLYPNAFSPGSTFLLESGGKLRGDKMKSGSYGGMELTALTTEDGETLLPRVHYVQPDDGNRNDRTLAAFRLPEPVKPGDSVTLRMKFSVTLPDVFARMGKAGHFVMAGQWFPKVPVYETTGMRGRSAEGWNLHQYHGDSEFYSDFGIYSVRIEVPDGYKVAATGFLTKTPTVAGGRKSFQFYADDVHDFAWSASPDFVYVEDSFSSPGIPGVRIKLYLDPLHQHLKDRYMHAAKSALAKLGQWYGEYPYSTLSVVVPPADGNGAGGMEYPTLVTAAAAQNDNPGYELERTLVHEIAHQYWYGLVASNEFEEAWLDEGFASYTEDKLMSSIYGVLPHHPIEASYLTHPEPLALSSWKFRSSDGYAENVYMRGKLVLTAIEKQVGDKTMSKIMRTYFQKYKFRHPSFSDFQRVVETVTKEKWTDFFRAYVLHGEMADYSVESIQTRKTDAGYESVVLLRRNGGSPEPVSVWLQFRDGQSVRKQWDGVQSHIQLKLESAAPLQYAVIDPGNHIVLDNRKFNNYLKAEVPPGQRTRYATGIAQILEGLFGSLAW</sequence>
<dbReference type="CDD" id="cd09604">
    <property type="entry name" value="M1_APN_like"/>
    <property type="match status" value="1"/>
</dbReference>
<feature type="domain" description="Peptidase M1 membrane alanine aminopeptidase" evidence="1">
    <location>
        <begin position="358"/>
        <end position="541"/>
    </location>
</feature>
<keyword evidence="2" id="KW-0378">Hydrolase</keyword>
<keyword evidence="2" id="KW-0031">Aminopeptidase</keyword>
<proteinExistence type="predicted"/>
<evidence type="ECO:0000313" key="2">
    <source>
        <dbReference type="EMBL" id="MFC4601066.1"/>
    </source>
</evidence>
<dbReference type="PANTHER" id="PTHR45726">
    <property type="entry name" value="LEUKOTRIENE A-4 HYDROLASE"/>
    <property type="match status" value="1"/>
</dbReference>
<dbReference type="InterPro" id="IPR014782">
    <property type="entry name" value="Peptidase_M1_dom"/>
</dbReference>
<organism evidence="2 3">
    <name type="scientific">Cohnella hongkongensis</name>
    <dbReference type="NCBI Taxonomy" id="178337"/>
    <lineage>
        <taxon>Bacteria</taxon>
        <taxon>Bacillati</taxon>
        <taxon>Bacillota</taxon>
        <taxon>Bacilli</taxon>
        <taxon>Bacillales</taxon>
        <taxon>Paenibacillaceae</taxon>
        <taxon>Cohnella</taxon>
    </lineage>
</organism>
<dbReference type="Pfam" id="PF01433">
    <property type="entry name" value="Peptidase_M1"/>
    <property type="match status" value="1"/>
</dbReference>
<accession>A0ABV9FK70</accession>
<reference evidence="3" key="1">
    <citation type="journal article" date="2019" name="Int. J. Syst. Evol. Microbiol.">
        <title>The Global Catalogue of Microorganisms (GCM) 10K type strain sequencing project: providing services to taxonomists for standard genome sequencing and annotation.</title>
        <authorList>
            <consortium name="The Broad Institute Genomics Platform"/>
            <consortium name="The Broad Institute Genome Sequencing Center for Infectious Disease"/>
            <person name="Wu L."/>
            <person name="Ma J."/>
        </authorList>
    </citation>
    <scope>NUCLEOTIDE SEQUENCE [LARGE SCALE GENOMIC DNA]</scope>
    <source>
        <strain evidence="3">CCUG 49571</strain>
    </source>
</reference>